<accession>A0AAV1TQF9</accession>
<comment type="caution">
    <text evidence="12">The sequence shown here is derived from an EMBL/GenBank/DDBJ whole genome shotgun (WGS) entry which is preliminary data.</text>
</comment>
<dbReference type="SUPFAM" id="SSF51126">
    <property type="entry name" value="Pectin lyase-like"/>
    <property type="match status" value="1"/>
</dbReference>
<evidence type="ECO:0000256" key="11">
    <source>
        <dbReference type="ARBA" id="ARBA00039895"/>
    </source>
</evidence>
<evidence type="ECO:0000256" key="10">
    <source>
        <dbReference type="ARBA" id="ARBA00025679"/>
    </source>
</evidence>
<protein>
    <recommendedName>
        <fullName evidence="11">Probable pectate lyase F</fullName>
        <ecNumber evidence="5">4.2.2.2</ecNumber>
    </recommendedName>
</protein>
<dbReference type="GO" id="GO:0030570">
    <property type="term" value="F:pectate lyase activity"/>
    <property type="evidence" value="ECO:0007669"/>
    <property type="project" value="UniProtKB-EC"/>
</dbReference>
<evidence type="ECO:0000256" key="3">
    <source>
        <dbReference type="ARBA" id="ARBA00004613"/>
    </source>
</evidence>
<dbReference type="GO" id="GO:0005576">
    <property type="term" value="C:extracellular region"/>
    <property type="evidence" value="ECO:0007669"/>
    <property type="project" value="UniProtKB-SubCell"/>
</dbReference>
<dbReference type="InterPro" id="IPR012334">
    <property type="entry name" value="Pectin_lyas_fold"/>
</dbReference>
<dbReference type="Pfam" id="PF03211">
    <property type="entry name" value="Pectate_lyase"/>
    <property type="match status" value="1"/>
</dbReference>
<evidence type="ECO:0000256" key="8">
    <source>
        <dbReference type="ARBA" id="ARBA00022837"/>
    </source>
</evidence>
<name>A0AAV1TQF9_9STRA</name>
<keyword evidence="8" id="KW-0106">Calcium</keyword>
<comment type="catalytic activity">
    <reaction evidence="1">
        <text>Eliminative cleavage of (1-&gt;4)-alpha-D-galacturonan to give oligosaccharides with 4-deoxy-alpha-D-galact-4-enuronosyl groups at their non-reducing ends.</text>
        <dbReference type="EC" id="4.2.2.2"/>
    </reaction>
</comment>
<keyword evidence="7" id="KW-0732">Signal</keyword>
<proteinExistence type="inferred from homology"/>
<dbReference type="AlphaFoldDB" id="A0AAV1TQF9"/>
<sequence>MLDEEAPMPNGSWPASQGDVYFAEPYTVKRGEVFDGEMKTFQRSNVKCNGETESNWKNSVFVVQPGGTLENVIIGTDQMEGVHCENGDCLFKNVWWDDVCEDALSIKGGSNGSVTKVIGGGARSAPDKVVQHNGYGSIYIEGFYVEGFGQFYRSCGDCGSKGVSISIKNVFAVNGRVSILTANKGDKATVGNIKIKGKRVTACSSKSGLLGRICNFLPSSITYV</sequence>
<dbReference type="EMBL" id="CAKLBY020000069">
    <property type="protein sequence ID" value="CAK7923415.1"/>
    <property type="molecule type" value="Genomic_DNA"/>
</dbReference>
<dbReference type="InterPro" id="IPR004898">
    <property type="entry name" value="Pectate_lyase_PlyH/PlyE-like"/>
</dbReference>
<dbReference type="Proteomes" id="UP001162060">
    <property type="component" value="Unassembled WGS sequence"/>
</dbReference>
<comment type="subcellular location">
    <subcellularLocation>
        <location evidence="3">Secreted</location>
    </subcellularLocation>
</comment>
<evidence type="ECO:0000256" key="4">
    <source>
        <dbReference type="ARBA" id="ARBA00006463"/>
    </source>
</evidence>
<comment type="cofactor">
    <cofactor evidence="2">
        <name>Ca(2+)</name>
        <dbReference type="ChEBI" id="CHEBI:29108"/>
    </cofactor>
</comment>
<evidence type="ECO:0000256" key="5">
    <source>
        <dbReference type="ARBA" id="ARBA00012272"/>
    </source>
</evidence>
<evidence type="ECO:0000313" key="12">
    <source>
        <dbReference type="EMBL" id="CAK7923415.1"/>
    </source>
</evidence>
<organism evidence="12 13">
    <name type="scientific">Peronospora matthiolae</name>
    <dbReference type="NCBI Taxonomy" id="2874970"/>
    <lineage>
        <taxon>Eukaryota</taxon>
        <taxon>Sar</taxon>
        <taxon>Stramenopiles</taxon>
        <taxon>Oomycota</taxon>
        <taxon>Peronosporomycetes</taxon>
        <taxon>Peronosporales</taxon>
        <taxon>Peronosporaceae</taxon>
        <taxon>Peronospora</taxon>
    </lineage>
</organism>
<evidence type="ECO:0000256" key="2">
    <source>
        <dbReference type="ARBA" id="ARBA00001913"/>
    </source>
</evidence>
<keyword evidence="6" id="KW-0964">Secreted</keyword>
<evidence type="ECO:0000313" key="13">
    <source>
        <dbReference type="Proteomes" id="UP001162060"/>
    </source>
</evidence>
<gene>
    <name evidence="12" type="ORF">PM001_LOCUS8565</name>
</gene>
<keyword evidence="9" id="KW-0456">Lyase</keyword>
<evidence type="ECO:0000256" key="9">
    <source>
        <dbReference type="ARBA" id="ARBA00023239"/>
    </source>
</evidence>
<dbReference type="GO" id="GO:0045490">
    <property type="term" value="P:pectin catabolic process"/>
    <property type="evidence" value="ECO:0007669"/>
    <property type="project" value="TreeGrafter"/>
</dbReference>
<dbReference type="Gene3D" id="2.160.20.10">
    <property type="entry name" value="Single-stranded right-handed beta-helix, Pectin lyase-like"/>
    <property type="match status" value="1"/>
</dbReference>
<comment type="function">
    <text evidence="10">Pectinolytic enzyme consist of four classes of enzymes: pectin lyase, polygalacturonase, pectin methylesterase and rhamnogalacturonase. Among pectinolytic enzymes, pectin lyase is the most important in depolymerization of pectin, since it cleaves internal glycosidic bonds of highly methylated pectins. Favors pectate, the anion, over pectin, the methyl ester.</text>
</comment>
<dbReference type="PANTHER" id="PTHR33407:SF9">
    <property type="entry name" value="PECTATE LYASE F-RELATED"/>
    <property type="match status" value="1"/>
</dbReference>
<evidence type="ECO:0000256" key="7">
    <source>
        <dbReference type="ARBA" id="ARBA00022729"/>
    </source>
</evidence>
<reference evidence="12" key="1">
    <citation type="submission" date="2024-01" db="EMBL/GenBank/DDBJ databases">
        <authorList>
            <person name="Webb A."/>
        </authorList>
    </citation>
    <scope>NUCLEOTIDE SEQUENCE</scope>
    <source>
        <strain evidence="12">Pm1</strain>
    </source>
</reference>
<dbReference type="EC" id="4.2.2.2" evidence="5"/>
<dbReference type="PANTHER" id="PTHR33407">
    <property type="entry name" value="PECTATE LYASE F-RELATED"/>
    <property type="match status" value="1"/>
</dbReference>
<evidence type="ECO:0000256" key="6">
    <source>
        <dbReference type="ARBA" id="ARBA00022525"/>
    </source>
</evidence>
<evidence type="ECO:0000256" key="1">
    <source>
        <dbReference type="ARBA" id="ARBA00000695"/>
    </source>
</evidence>
<comment type="similarity">
    <text evidence="4">Belongs to the polysaccharide lyase 3 family.</text>
</comment>
<dbReference type="InterPro" id="IPR011050">
    <property type="entry name" value="Pectin_lyase_fold/virulence"/>
</dbReference>